<keyword evidence="6 8" id="KW-0472">Membrane</keyword>
<keyword evidence="3 8" id="KW-0812">Transmembrane</keyword>
<dbReference type="PANTHER" id="PTHR31942">
    <property type="entry name" value="MLO-LIKE PROTEIN 1"/>
    <property type="match status" value="1"/>
</dbReference>
<dbReference type="Pfam" id="PF03094">
    <property type="entry name" value="Mlo"/>
    <property type="match status" value="1"/>
</dbReference>
<dbReference type="STRING" id="3821.A0A151RFZ4"/>
<dbReference type="PANTHER" id="PTHR31942:SF77">
    <property type="entry name" value="MLO-LIKE PROTEIN 14"/>
    <property type="match status" value="1"/>
</dbReference>
<organism evidence="10 11">
    <name type="scientific">Cajanus cajan</name>
    <name type="common">Pigeon pea</name>
    <name type="synonym">Cajanus indicus</name>
    <dbReference type="NCBI Taxonomy" id="3821"/>
    <lineage>
        <taxon>Eukaryota</taxon>
        <taxon>Viridiplantae</taxon>
        <taxon>Streptophyta</taxon>
        <taxon>Embryophyta</taxon>
        <taxon>Tracheophyta</taxon>
        <taxon>Spermatophyta</taxon>
        <taxon>Magnoliopsida</taxon>
        <taxon>eudicotyledons</taxon>
        <taxon>Gunneridae</taxon>
        <taxon>Pentapetalae</taxon>
        <taxon>rosids</taxon>
        <taxon>fabids</taxon>
        <taxon>Fabales</taxon>
        <taxon>Fabaceae</taxon>
        <taxon>Papilionoideae</taxon>
        <taxon>50 kb inversion clade</taxon>
        <taxon>NPAAA clade</taxon>
        <taxon>indigoferoid/millettioid clade</taxon>
        <taxon>Phaseoleae</taxon>
        <taxon>Cajanus</taxon>
    </lineage>
</organism>
<sequence>MEENEQESRPLAFTPTWSIAIVLTFFLAFSLLLERAIHHLSDWLKKTNQKPFLAALEKMQEEMQLLGFVSLLLIATSDMIANICIPEKRILDDINKKSCNEGYEPFVSHEGLEQLHRYIFIIAVTHISFSCLTMLLAIVKIHSWRTWENEAQIDPHNCSFSEIPRHVPALSQTSLIMVHRSNPLFRNTFLIWVACFLRQFWNSLVRSNYLTLRKGFIMVSNSVCLKSKCFLFESNIICTTRKIKICDENFVPLWGFVVALMLFNIKGSNLYFWIAIIPIFLVLLVGTKLQHVVVTLVLENAEITDFFSGAKLTPRDELFWFKKPELLLSLIHFILFQNAFELATFCWSWWEFGNSSCFNRNHLLVYSRLILGFIGQFICSYSTLPLYALVTHMGTNYKAALIPESVRATIDVWGKAAKRNRKQGKVTDDFELEPLREETSANNVSSRPVDPVLRPSASVNSELRFRTETIPRSTSMPREI</sequence>
<dbReference type="GO" id="GO:0016020">
    <property type="term" value="C:membrane"/>
    <property type="evidence" value="ECO:0007669"/>
    <property type="project" value="UniProtKB-SubCell"/>
</dbReference>
<protein>
    <recommendedName>
        <fullName evidence="8">MLO-like protein</fullName>
    </recommendedName>
</protein>
<evidence type="ECO:0000256" key="9">
    <source>
        <dbReference type="SAM" id="Phobius"/>
    </source>
</evidence>
<evidence type="ECO:0000256" key="1">
    <source>
        <dbReference type="ARBA" id="ARBA00004141"/>
    </source>
</evidence>
<feature type="transmembrane region" description="Helical" evidence="9">
    <location>
        <begin position="326"/>
        <end position="350"/>
    </location>
</feature>
<keyword evidence="5 8" id="KW-1133">Transmembrane helix</keyword>
<feature type="transmembrane region" description="Helical" evidence="9">
    <location>
        <begin position="12"/>
        <end position="33"/>
    </location>
</feature>
<dbReference type="AlphaFoldDB" id="A0A151RFZ4"/>
<feature type="transmembrane region" description="Helical" evidence="9">
    <location>
        <begin position="65"/>
        <end position="85"/>
    </location>
</feature>
<dbReference type="InterPro" id="IPR004326">
    <property type="entry name" value="Mlo"/>
</dbReference>
<dbReference type="EMBL" id="KQ483769">
    <property type="protein sequence ID" value="KYP41508.1"/>
    <property type="molecule type" value="Genomic_DNA"/>
</dbReference>
<comment type="similarity">
    <text evidence="2 8">Belongs to the MLO family.</text>
</comment>
<evidence type="ECO:0000256" key="3">
    <source>
        <dbReference type="ARBA" id="ARBA00022692"/>
    </source>
</evidence>
<dbReference type="GO" id="GO:0005516">
    <property type="term" value="F:calmodulin binding"/>
    <property type="evidence" value="ECO:0007669"/>
    <property type="project" value="UniProtKB-KW"/>
</dbReference>
<keyword evidence="11" id="KW-1185">Reference proteome</keyword>
<dbReference type="Gramene" id="C.cajan_37291.t">
    <property type="protein sequence ID" value="C.cajan_37291.t"/>
    <property type="gene ID" value="C.cajan_37291"/>
</dbReference>
<evidence type="ECO:0000313" key="10">
    <source>
        <dbReference type="EMBL" id="KYP41508.1"/>
    </source>
</evidence>
<dbReference type="OMA" id="MLKYDFH"/>
<evidence type="ECO:0000256" key="6">
    <source>
        <dbReference type="ARBA" id="ARBA00023136"/>
    </source>
</evidence>
<keyword evidence="7 8" id="KW-0568">Pathogenesis-related protein</keyword>
<evidence type="ECO:0000256" key="8">
    <source>
        <dbReference type="RuleBase" id="RU280816"/>
    </source>
</evidence>
<evidence type="ECO:0000256" key="7">
    <source>
        <dbReference type="ARBA" id="ARBA00023265"/>
    </source>
</evidence>
<evidence type="ECO:0000313" key="11">
    <source>
        <dbReference type="Proteomes" id="UP000075243"/>
    </source>
</evidence>
<comment type="subcellular location">
    <subcellularLocation>
        <location evidence="1 8">Membrane</location>
        <topology evidence="1 8">Multi-pass membrane protein</topology>
    </subcellularLocation>
</comment>
<dbReference type="GO" id="GO:0006952">
    <property type="term" value="P:defense response"/>
    <property type="evidence" value="ECO:0007669"/>
    <property type="project" value="UniProtKB-KW"/>
</dbReference>
<evidence type="ECO:0000256" key="2">
    <source>
        <dbReference type="ARBA" id="ARBA00006574"/>
    </source>
</evidence>
<comment type="domain">
    <text evidence="8">The C-terminus contains a calmodulin-binding domain, which binds calmodulin in a calcium-dependent fashion.</text>
</comment>
<feature type="transmembrane region" description="Helical" evidence="9">
    <location>
        <begin position="270"/>
        <end position="287"/>
    </location>
</feature>
<name>A0A151RFZ4_CAJCA</name>
<reference evidence="10" key="1">
    <citation type="journal article" date="2012" name="Nat. Biotechnol.">
        <title>Draft genome sequence of pigeonpea (Cajanus cajan), an orphan legume crop of resource-poor farmers.</title>
        <authorList>
            <person name="Varshney R.K."/>
            <person name="Chen W."/>
            <person name="Li Y."/>
            <person name="Bharti A.K."/>
            <person name="Saxena R.K."/>
            <person name="Schlueter J.A."/>
            <person name="Donoghue M.T."/>
            <person name="Azam S."/>
            <person name="Fan G."/>
            <person name="Whaley A.M."/>
            <person name="Farmer A.D."/>
            <person name="Sheridan J."/>
            <person name="Iwata A."/>
            <person name="Tuteja R."/>
            <person name="Penmetsa R.V."/>
            <person name="Wu W."/>
            <person name="Upadhyaya H.D."/>
            <person name="Yang S.P."/>
            <person name="Shah T."/>
            <person name="Saxena K.B."/>
            <person name="Michael T."/>
            <person name="McCombie W.R."/>
            <person name="Yang B."/>
            <person name="Zhang G."/>
            <person name="Yang H."/>
            <person name="Wang J."/>
            <person name="Spillane C."/>
            <person name="Cook D.R."/>
            <person name="May G.D."/>
            <person name="Xu X."/>
            <person name="Jackson S.A."/>
        </authorList>
    </citation>
    <scope>NUCLEOTIDE SEQUENCE [LARGE SCALE GENOMIC DNA]</scope>
</reference>
<dbReference type="Proteomes" id="UP000075243">
    <property type="component" value="Unassembled WGS sequence"/>
</dbReference>
<gene>
    <name evidence="8" type="primary">MLO</name>
    <name evidence="10" type="ORF">KK1_037126</name>
</gene>
<keyword evidence="4 8" id="KW-0611">Plant defense</keyword>
<proteinExistence type="inferred from homology"/>
<comment type="function">
    <text evidence="8">May be involved in modulation of pathogen defense and leaf cell death.</text>
</comment>
<evidence type="ECO:0000256" key="5">
    <source>
        <dbReference type="ARBA" id="ARBA00022989"/>
    </source>
</evidence>
<evidence type="ECO:0000256" key="4">
    <source>
        <dbReference type="ARBA" id="ARBA00022821"/>
    </source>
</evidence>
<feature type="transmembrane region" description="Helical" evidence="9">
    <location>
        <begin position="118"/>
        <end position="139"/>
    </location>
</feature>
<feature type="transmembrane region" description="Helical" evidence="9">
    <location>
        <begin position="370"/>
        <end position="390"/>
    </location>
</feature>
<accession>A0A151RFZ4</accession>
<keyword evidence="8" id="KW-0112">Calmodulin-binding</keyword>